<keyword evidence="2" id="KW-1133">Transmembrane helix</keyword>
<dbReference type="InterPro" id="IPR046513">
    <property type="entry name" value="DUF6691"/>
</dbReference>
<gene>
    <name evidence="3" type="ORF">SAMN04488026_100595</name>
</gene>
<keyword evidence="2" id="KW-0472">Membrane</keyword>
<name>A0A1G8ME60_9RHOB</name>
<dbReference type="RefSeq" id="WP_342028767.1">
    <property type="nucleotide sequence ID" value="NZ_FNEK01000005.1"/>
</dbReference>
<evidence type="ECO:0000256" key="2">
    <source>
        <dbReference type="SAM" id="Phobius"/>
    </source>
</evidence>
<proteinExistence type="predicted"/>
<dbReference type="EMBL" id="FNEK01000005">
    <property type="protein sequence ID" value="SDI66165.1"/>
    <property type="molecule type" value="Genomic_DNA"/>
</dbReference>
<accession>A0A1G8ME60</accession>
<keyword evidence="2" id="KW-0812">Transmembrane</keyword>
<feature type="transmembrane region" description="Helical" evidence="2">
    <location>
        <begin position="116"/>
        <end position="133"/>
    </location>
</feature>
<reference evidence="3 4" key="1">
    <citation type="submission" date="2016-10" db="EMBL/GenBank/DDBJ databases">
        <authorList>
            <person name="de Groot N.N."/>
        </authorList>
    </citation>
    <scope>NUCLEOTIDE SEQUENCE [LARGE SCALE GENOMIC DNA]</scope>
    <source>
        <strain evidence="3 4">DSM 25294</strain>
    </source>
</reference>
<sequence>MRLISVYLIGLIFGVGISISGMANPEKVLNFFDFVGTWDPSLAFVMGGAVVVAFFGYRFVLKREGPTFDHIFHVPQNRSIDLKLVGGSAVFGVGWGLSGFCPGGALPALGTGRWEVILFTVALIGGMGVARYINTHYDKRFQTPGGPDLHQPAAHGPIDHAPKGPMPEHTHN</sequence>
<organism evidence="3 4">
    <name type="scientific">Aliiruegeria lutimaris</name>
    <dbReference type="NCBI Taxonomy" id="571298"/>
    <lineage>
        <taxon>Bacteria</taxon>
        <taxon>Pseudomonadati</taxon>
        <taxon>Pseudomonadota</taxon>
        <taxon>Alphaproteobacteria</taxon>
        <taxon>Rhodobacterales</taxon>
        <taxon>Roseobacteraceae</taxon>
        <taxon>Aliiruegeria</taxon>
    </lineage>
</organism>
<feature type="compositionally biased region" description="Basic and acidic residues" evidence="1">
    <location>
        <begin position="157"/>
        <end position="172"/>
    </location>
</feature>
<protein>
    <recommendedName>
        <fullName evidence="5">Sulphur transport domain-containing protein</fullName>
    </recommendedName>
</protein>
<evidence type="ECO:0000313" key="4">
    <source>
        <dbReference type="Proteomes" id="UP000199382"/>
    </source>
</evidence>
<feature type="transmembrane region" description="Helical" evidence="2">
    <location>
        <begin position="82"/>
        <end position="110"/>
    </location>
</feature>
<feature type="region of interest" description="Disordered" evidence="1">
    <location>
        <begin position="144"/>
        <end position="172"/>
    </location>
</feature>
<feature type="transmembrane region" description="Helical" evidence="2">
    <location>
        <begin position="41"/>
        <end position="61"/>
    </location>
</feature>
<evidence type="ECO:0008006" key="5">
    <source>
        <dbReference type="Google" id="ProtNLM"/>
    </source>
</evidence>
<keyword evidence="4" id="KW-1185">Reference proteome</keyword>
<dbReference type="STRING" id="571298.SAMN04488026_100595"/>
<evidence type="ECO:0000313" key="3">
    <source>
        <dbReference type="EMBL" id="SDI66165.1"/>
    </source>
</evidence>
<dbReference type="AlphaFoldDB" id="A0A1G8ME60"/>
<dbReference type="Proteomes" id="UP000199382">
    <property type="component" value="Unassembled WGS sequence"/>
</dbReference>
<evidence type="ECO:0000256" key="1">
    <source>
        <dbReference type="SAM" id="MobiDB-lite"/>
    </source>
</evidence>
<dbReference type="Pfam" id="PF20398">
    <property type="entry name" value="DUF6691"/>
    <property type="match status" value="1"/>
</dbReference>